<reference evidence="1 2" key="1">
    <citation type="journal article" date="2016" name="Genome Biol. Evol.">
        <title>Gene Family Evolution Reflects Adaptation to Soil Environmental Stressors in the Genome of the Collembolan Orchesella cincta.</title>
        <authorList>
            <person name="Faddeeva-Vakhrusheva A."/>
            <person name="Derks M.F."/>
            <person name="Anvar S.Y."/>
            <person name="Agamennone V."/>
            <person name="Suring W."/>
            <person name="Smit S."/>
            <person name="van Straalen N.M."/>
            <person name="Roelofs D."/>
        </authorList>
    </citation>
    <scope>NUCLEOTIDE SEQUENCE [LARGE SCALE GENOMIC DNA]</scope>
    <source>
        <tissue evidence="1">Mixed pool</tissue>
    </source>
</reference>
<proteinExistence type="predicted"/>
<keyword evidence="2" id="KW-1185">Reference proteome</keyword>
<organism evidence="1 2">
    <name type="scientific">Orchesella cincta</name>
    <name type="common">Springtail</name>
    <name type="synonym">Podura cincta</name>
    <dbReference type="NCBI Taxonomy" id="48709"/>
    <lineage>
        <taxon>Eukaryota</taxon>
        <taxon>Metazoa</taxon>
        <taxon>Ecdysozoa</taxon>
        <taxon>Arthropoda</taxon>
        <taxon>Hexapoda</taxon>
        <taxon>Collembola</taxon>
        <taxon>Entomobryomorpha</taxon>
        <taxon>Entomobryoidea</taxon>
        <taxon>Orchesellidae</taxon>
        <taxon>Orchesellinae</taxon>
        <taxon>Orchesella</taxon>
    </lineage>
</organism>
<comment type="caution">
    <text evidence="1">The sequence shown here is derived from an EMBL/GenBank/DDBJ whole genome shotgun (WGS) entry which is preliminary data.</text>
</comment>
<accession>A0A1D2M102</accession>
<name>A0A1D2M102_ORCCI</name>
<sequence>MELYLFLRQLKFKIQIFYSLWKVLVIRMTDQIVREGNRWDASVSILCFESFIEDGYFNLKLLNELAGDLKKTWSWCDEPNNVNEEKQINAKKAINRFRKVVLERMETQLRANNIKFK</sequence>
<protein>
    <submittedName>
        <fullName evidence="1">Uncharacterized protein</fullName>
    </submittedName>
</protein>
<evidence type="ECO:0000313" key="1">
    <source>
        <dbReference type="EMBL" id="ODM86647.1"/>
    </source>
</evidence>
<gene>
    <name evidence="1" type="ORF">Ocin01_20035</name>
</gene>
<dbReference type="EMBL" id="LJIJ01007833">
    <property type="protein sequence ID" value="ODM86647.1"/>
    <property type="molecule type" value="Genomic_DNA"/>
</dbReference>
<evidence type="ECO:0000313" key="2">
    <source>
        <dbReference type="Proteomes" id="UP000094527"/>
    </source>
</evidence>
<dbReference type="Proteomes" id="UP000094527">
    <property type="component" value="Unassembled WGS sequence"/>
</dbReference>
<dbReference type="AlphaFoldDB" id="A0A1D2M102"/>